<evidence type="ECO:0000256" key="2">
    <source>
        <dbReference type="ARBA" id="ARBA00004856"/>
    </source>
</evidence>
<keyword evidence="4 13" id="KW-0349">Heme</keyword>
<dbReference type="InterPro" id="IPR051395">
    <property type="entry name" value="Cytochrome_c_Peroxidase/MauG"/>
</dbReference>
<evidence type="ECO:0000313" key="15">
    <source>
        <dbReference type="EMBL" id="WNM19441.1"/>
    </source>
</evidence>
<evidence type="ECO:0000313" key="16">
    <source>
        <dbReference type="EMBL" id="WNM20830.1"/>
    </source>
</evidence>
<evidence type="ECO:0000259" key="14">
    <source>
        <dbReference type="PROSITE" id="PS51007"/>
    </source>
</evidence>
<keyword evidence="7" id="KW-0574">Periplasm</keyword>
<comment type="function">
    <text evidence="11">Involved in methylamine metabolism. Essential for the maturation of the beta subunit of MADH, presumably via a step in the biosynthesis of tryptophan tryptophylquinone (TTQ), the cofactor of MADH.</text>
</comment>
<accession>A0AA96J5V5</accession>
<dbReference type="InterPro" id="IPR004852">
    <property type="entry name" value="Di-haem_cyt_c_peroxidsae"/>
</dbReference>
<dbReference type="RefSeq" id="WP_313324333.1">
    <property type="nucleotide sequence ID" value="NZ_CP134878.1"/>
</dbReference>
<evidence type="ECO:0000256" key="3">
    <source>
        <dbReference type="ARBA" id="ARBA00022448"/>
    </source>
</evidence>
<dbReference type="Gene3D" id="1.10.760.10">
    <property type="entry name" value="Cytochrome c-like domain"/>
    <property type="match status" value="2"/>
</dbReference>
<dbReference type="InterPro" id="IPR036909">
    <property type="entry name" value="Cyt_c-like_dom_sf"/>
</dbReference>
<sequence>MIRVLVIVMVFIFCSSCSEDSKYVPISQATPIISLPETPYGYSNVNLPPHFTTNDGGAFNSSVNGIDNTPSDNPITDAGATLGRVLFYDTNLSQNRTIACGSCHRQELAFTDSPVRSLGFNQVPTRRNSMPLVNQKFYNRGRFFWDERAVSLEDQVLQPIVDHNEMGLTESEIIQRISERPFYSNLFLQAFGSVGITNDRISKALAQFIRSIVSTHSKYDDGRAQVTTRLIPFPNFTPSENLGKELFLKTVAQGGAGCINCHTTEAFVSVNSGPKNNGLDLVSTDDFGAFETFPANNNLNGAFKIPTLRNISLGSPYMHDGRFQTLLQVVEHYNSGVKNHQNLSPFLKGLDGNPQQLNLTQEQKAALVAFLYTLTDPNILSNSKWSDPFINQHL</sequence>
<keyword evidence="8" id="KW-0249">Electron transport</keyword>
<dbReference type="SUPFAM" id="SSF46626">
    <property type="entry name" value="Cytochrome c"/>
    <property type="match status" value="2"/>
</dbReference>
<dbReference type="GO" id="GO:0042597">
    <property type="term" value="C:periplasmic space"/>
    <property type="evidence" value="ECO:0007669"/>
    <property type="project" value="UniProtKB-SubCell"/>
</dbReference>
<dbReference type="PANTHER" id="PTHR30600">
    <property type="entry name" value="CYTOCHROME C PEROXIDASE-RELATED"/>
    <property type="match status" value="1"/>
</dbReference>
<evidence type="ECO:0000256" key="11">
    <source>
        <dbReference type="ARBA" id="ARBA00058991"/>
    </source>
</evidence>
<evidence type="ECO:0000256" key="7">
    <source>
        <dbReference type="ARBA" id="ARBA00022764"/>
    </source>
</evidence>
<evidence type="ECO:0000256" key="6">
    <source>
        <dbReference type="ARBA" id="ARBA00022729"/>
    </source>
</evidence>
<evidence type="ECO:0000256" key="12">
    <source>
        <dbReference type="ARBA" id="ARBA00073576"/>
    </source>
</evidence>
<dbReference type="Pfam" id="PF03150">
    <property type="entry name" value="CCP_MauG"/>
    <property type="match status" value="1"/>
</dbReference>
<evidence type="ECO:0000256" key="10">
    <source>
        <dbReference type="ARBA" id="ARBA00023004"/>
    </source>
</evidence>
<dbReference type="KEGG" id="fcj:RN605_09045"/>
<dbReference type="GO" id="GO:0046872">
    <property type="term" value="F:metal ion binding"/>
    <property type="evidence" value="ECO:0007669"/>
    <property type="project" value="UniProtKB-KW"/>
</dbReference>
<keyword evidence="5 13" id="KW-0479">Metal-binding</keyword>
<name>A0AA96J5V5_9FLAO</name>
<organism evidence="15">
    <name type="scientific">Flavobacterium capsici</name>
    <dbReference type="NCBI Taxonomy" id="3075618"/>
    <lineage>
        <taxon>Bacteria</taxon>
        <taxon>Pseudomonadati</taxon>
        <taxon>Bacteroidota</taxon>
        <taxon>Flavobacteriia</taxon>
        <taxon>Flavobacteriales</taxon>
        <taxon>Flavobacteriaceae</taxon>
        <taxon>Flavobacterium</taxon>
    </lineage>
</organism>
<keyword evidence="9 15" id="KW-0560">Oxidoreductase</keyword>
<comment type="pathway">
    <text evidence="2">One-carbon metabolism; methylamine degradation.</text>
</comment>
<dbReference type="PROSITE" id="PS51007">
    <property type="entry name" value="CYTC"/>
    <property type="match status" value="1"/>
</dbReference>
<evidence type="ECO:0000256" key="5">
    <source>
        <dbReference type="ARBA" id="ARBA00022723"/>
    </source>
</evidence>
<evidence type="ECO:0000256" key="13">
    <source>
        <dbReference type="PROSITE-ProRule" id="PRU00433"/>
    </source>
</evidence>
<evidence type="ECO:0000256" key="9">
    <source>
        <dbReference type="ARBA" id="ARBA00023002"/>
    </source>
</evidence>
<dbReference type="GO" id="GO:0020037">
    <property type="term" value="F:heme binding"/>
    <property type="evidence" value="ECO:0007669"/>
    <property type="project" value="InterPro"/>
</dbReference>
<keyword evidence="3" id="KW-0813">Transport</keyword>
<dbReference type="PANTHER" id="PTHR30600:SF10">
    <property type="entry name" value="BLL6722 PROTEIN"/>
    <property type="match status" value="1"/>
</dbReference>
<proteinExistence type="predicted"/>
<evidence type="ECO:0000256" key="1">
    <source>
        <dbReference type="ARBA" id="ARBA00004418"/>
    </source>
</evidence>
<keyword evidence="17" id="KW-1185">Reference proteome</keyword>
<reference evidence="15 17" key="1">
    <citation type="submission" date="2023-09" db="EMBL/GenBank/DDBJ databases">
        <title>Flavobacterium sp. a novel bacteria isolate from Pepper rhizosphere.</title>
        <authorList>
            <person name="Peng Y."/>
            <person name="Lee J."/>
        </authorList>
    </citation>
    <scope>NUCLEOTIDE SEQUENCE</scope>
    <source>
        <strain evidence="15">PMR2A8</strain>
        <strain evidence="16 17">PMTSA4</strain>
    </source>
</reference>
<evidence type="ECO:0000313" key="17">
    <source>
        <dbReference type="Proteomes" id="UP001304515"/>
    </source>
</evidence>
<feature type="domain" description="Cytochrome c" evidence="14">
    <location>
        <begin position="238"/>
        <end position="375"/>
    </location>
</feature>
<dbReference type="GO" id="GO:0004130">
    <property type="term" value="F:cytochrome-c peroxidase activity"/>
    <property type="evidence" value="ECO:0007669"/>
    <property type="project" value="TreeGrafter"/>
</dbReference>
<evidence type="ECO:0000256" key="4">
    <source>
        <dbReference type="ARBA" id="ARBA00022617"/>
    </source>
</evidence>
<dbReference type="Proteomes" id="UP001304515">
    <property type="component" value="Chromosome"/>
</dbReference>
<accession>A0AA96F1G4</accession>
<dbReference type="AlphaFoldDB" id="A0AA96J5V5"/>
<gene>
    <name evidence="16" type="ORF">RN605_09045</name>
    <name evidence="15" type="ORF">RN608_01875</name>
</gene>
<keyword evidence="6" id="KW-0732">Signal</keyword>
<protein>
    <recommendedName>
        <fullName evidence="12">Methylamine utilization protein MauG</fullName>
    </recommendedName>
</protein>
<keyword evidence="15" id="KW-0575">Peroxidase</keyword>
<dbReference type="GO" id="GO:0009055">
    <property type="term" value="F:electron transfer activity"/>
    <property type="evidence" value="ECO:0007669"/>
    <property type="project" value="InterPro"/>
</dbReference>
<dbReference type="EMBL" id="CP134890">
    <property type="protein sequence ID" value="WNM20830.1"/>
    <property type="molecule type" value="Genomic_DNA"/>
</dbReference>
<keyword evidence="10 13" id="KW-0408">Iron</keyword>
<dbReference type="EMBL" id="CP134878">
    <property type="protein sequence ID" value="WNM19441.1"/>
    <property type="molecule type" value="Genomic_DNA"/>
</dbReference>
<comment type="subcellular location">
    <subcellularLocation>
        <location evidence="1">Periplasm</location>
    </subcellularLocation>
</comment>
<evidence type="ECO:0000256" key="8">
    <source>
        <dbReference type="ARBA" id="ARBA00022982"/>
    </source>
</evidence>
<dbReference type="FunFam" id="1.10.760.10:FF:000019">
    <property type="entry name" value="Di-heme cytochrome C peroxidase"/>
    <property type="match status" value="1"/>
</dbReference>
<dbReference type="InterPro" id="IPR009056">
    <property type="entry name" value="Cyt_c-like_dom"/>
</dbReference>